<comment type="caution">
    <text evidence="19">The sequence shown here is derived from an EMBL/GenBank/DDBJ whole genome shotgun (WGS) entry which is preliminary data.</text>
</comment>
<comment type="catalytic activity">
    <reaction evidence="1">
        <text>Hydrolysis of DNA containing ring-opened 7-methylguanine residues, releasing 2,6-diamino-4-hydroxy-5-(N-methyl)formamidopyrimidine.</text>
        <dbReference type="EC" id="3.2.2.23"/>
    </reaction>
</comment>
<dbReference type="InterPro" id="IPR020629">
    <property type="entry name" value="FPG_Glyclase"/>
</dbReference>
<feature type="domain" description="FPG-type" evidence="17">
    <location>
        <begin position="243"/>
        <end position="275"/>
    </location>
</feature>
<sequence length="275" mass="31101">MPELPEVHTISADLRKILKNAVIDKVLIANNYRVFPENRIFINTVKGKRVLNVSRIAKNIIWELEGDKYIRFHLAMTGRILIRNPKESPMWSKVAFRIIPPRGMKPLDIAFADMRMFGRVELVEGEDLDKLKAKYGPEPLDRGLTPEEFLSRIKAKRSTIKSALLNQAVISGLGNIYATDALFLAGIHPETKTKDLDLQGTTKLLKAAKQVLEEGIVNRGSTLPDKMYVDIFGKEGSQQNHFKIYLKTICDNCKGPVEFKKIAGRGTYYCPNCQL</sequence>
<dbReference type="PROSITE" id="PS51068">
    <property type="entry name" value="FPG_CAT"/>
    <property type="match status" value="1"/>
</dbReference>
<evidence type="ECO:0000256" key="3">
    <source>
        <dbReference type="ARBA" id="ARBA00009409"/>
    </source>
</evidence>
<dbReference type="SMART" id="SM00898">
    <property type="entry name" value="Fapy_DNA_glyco"/>
    <property type="match status" value="1"/>
</dbReference>
<evidence type="ECO:0000256" key="4">
    <source>
        <dbReference type="ARBA" id="ARBA00011245"/>
    </source>
</evidence>
<keyword evidence="11" id="KW-0234">DNA repair</keyword>
<keyword evidence="10" id="KW-0238">DNA-binding</keyword>
<comment type="subunit">
    <text evidence="4">Monomer.</text>
</comment>
<evidence type="ECO:0000313" key="20">
    <source>
        <dbReference type="Proteomes" id="UP000176614"/>
    </source>
</evidence>
<proteinExistence type="inferred from homology"/>
<keyword evidence="9" id="KW-0862">Zinc</keyword>
<dbReference type="PROSITE" id="PS01242">
    <property type="entry name" value="ZF_FPG_1"/>
    <property type="match status" value="1"/>
</dbReference>
<dbReference type="GO" id="GO:0034039">
    <property type="term" value="F:8-oxo-7,8-dihydroguanine DNA N-glycosylase activity"/>
    <property type="evidence" value="ECO:0007669"/>
    <property type="project" value="TreeGrafter"/>
</dbReference>
<evidence type="ECO:0000256" key="6">
    <source>
        <dbReference type="ARBA" id="ARBA00022763"/>
    </source>
</evidence>
<evidence type="ECO:0000256" key="11">
    <source>
        <dbReference type="ARBA" id="ARBA00023204"/>
    </source>
</evidence>
<evidence type="ECO:0000256" key="13">
    <source>
        <dbReference type="ARBA" id="ARBA00023268"/>
    </source>
</evidence>
<keyword evidence="14" id="KW-0326">Glycosidase</keyword>
<dbReference type="GO" id="GO:0003684">
    <property type="term" value="F:damaged DNA binding"/>
    <property type="evidence" value="ECO:0007669"/>
    <property type="project" value="InterPro"/>
</dbReference>
<evidence type="ECO:0000256" key="14">
    <source>
        <dbReference type="ARBA" id="ARBA00023295"/>
    </source>
</evidence>
<evidence type="ECO:0000259" key="18">
    <source>
        <dbReference type="PROSITE" id="PS51068"/>
    </source>
</evidence>
<dbReference type="SUPFAM" id="SSF46946">
    <property type="entry name" value="S13-like H2TH domain"/>
    <property type="match status" value="1"/>
</dbReference>
<evidence type="ECO:0000313" key="19">
    <source>
        <dbReference type="EMBL" id="OGC63244.1"/>
    </source>
</evidence>
<evidence type="ECO:0000256" key="16">
    <source>
        <dbReference type="PROSITE-ProRule" id="PRU00391"/>
    </source>
</evidence>
<dbReference type="PANTHER" id="PTHR22993">
    <property type="entry name" value="FORMAMIDOPYRIMIDINE-DNA GLYCOSYLASE"/>
    <property type="match status" value="1"/>
</dbReference>
<dbReference type="InterPro" id="IPR010979">
    <property type="entry name" value="Ribosomal_uS13-like_H2TH"/>
</dbReference>
<organism evidence="19 20">
    <name type="scientific">candidate division WWE3 bacterium RIFOXYA2_FULL_46_9</name>
    <dbReference type="NCBI Taxonomy" id="1802636"/>
    <lineage>
        <taxon>Bacteria</taxon>
        <taxon>Katanobacteria</taxon>
    </lineage>
</organism>
<dbReference type="SUPFAM" id="SSF57716">
    <property type="entry name" value="Glucocorticoid receptor-like (DNA-binding domain)"/>
    <property type="match status" value="1"/>
</dbReference>
<evidence type="ECO:0000256" key="12">
    <source>
        <dbReference type="ARBA" id="ARBA00023239"/>
    </source>
</evidence>
<keyword evidence="13" id="KW-0511">Multifunctional enzyme</keyword>
<evidence type="ECO:0000256" key="9">
    <source>
        <dbReference type="ARBA" id="ARBA00022833"/>
    </source>
</evidence>
<evidence type="ECO:0000256" key="15">
    <source>
        <dbReference type="ARBA" id="ARBA00044632"/>
    </source>
</evidence>
<dbReference type="NCBIfam" id="NF002211">
    <property type="entry name" value="PRK01103.1"/>
    <property type="match status" value="1"/>
</dbReference>
<gene>
    <name evidence="19" type="ORF">A2264_00960</name>
</gene>
<keyword evidence="7 16" id="KW-0863">Zinc-finger</keyword>
<evidence type="ECO:0000256" key="2">
    <source>
        <dbReference type="ARBA" id="ARBA00001947"/>
    </source>
</evidence>
<dbReference type="EMBL" id="MEVT01000008">
    <property type="protein sequence ID" value="OGC63244.1"/>
    <property type="molecule type" value="Genomic_DNA"/>
</dbReference>
<comment type="similarity">
    <text evidence="3">Belongs to the FPG family.</text>
</comment>
<dbReference type="FunFam" id="1.10.8.50:FF:000003">
    <property type="entry name" value="Formamidopyrimidine-DNA glycosylase"/>
    <property type="match status" value="1"/>
</dbReference>
<dbReference type="Gene3D" id="1.10.8.50">
    <property type="match status" value="1"/>
</dbReference>
<dbReference type="SMART" id="SM01232">
    <property type="entry name" value="H2TH"/>
    <property type="match status" value="1"/>
</dbReference>
<keyword evidence="12" id="KW-0456">Lyase</keyword>
<keyword evidence="5" id="KW-0479">Metal-binding</keyword>
<dbReference type="InterPro" id="IPR035937">
    <property type="entry name" value="FPG_N"/>
</dbReference>
<reference evidence="19 20" key="1">
    <citation type="journal article" date="2016" name="Nat. Commun.">
        <title>Thousands of microbial genomes shed light on interconnected biogeochemical processes in an aquifer system.</title>
        <authorList>
            <person name="Anantharaman K."/>
            <person name="Brown C.T."/>
            <person name="Hug L.A."/>
            <person name="Sharon I."/>
            <person name="Castelle C.J."/>
            <person name="Probst A.J."/>
            <person name="Thomas B.C."/>
            <person name="Singh A."/>
            <person name="Wilkins M.J."/>
            <person name="Karaoz U."/>
            <person name="Brodie E.L."/>
            <person name="Williams K.H."/>
            <person name="Hubbard S.S."/>
            <person name="Banfield J.F."/>
        </authorList>
    </citation>
    <scope>NUCLEOTIDE SEQUENCE [LARGE SCALE GENOMIC DNA]</scope>
</reference>
<dbReference type="SUPFAM" id="SSF81624">
    <property type="entry name" value="N-terminal domain of MutM-like DNA repair proteins"/>
    <property type="match status" value="1"/>
</dbReference>
<dbReference type="Proteomes" id="UP000176614">
    <property type="component" value="Unassembled WGS sequence"/>
</dbReference>
<keyword evidence="8" id="KW-0378">Hydrolase</keyword>
<dbReference type="Pfam" id="PF01149">
    <property type="entry name" value="Fapy_DNA_glyco"/>
    <property type="match status" value="1"/>
</dbReference>
<evidence type="ECO:0000256" key="8">
    <source>
        <dbReference type="ARBA" id="ARBA00022801"/>
    </source>
</evidence>
<dbReference type="Pfam" id="PF06827">
    <property type="entry name" value="zf-FPG_IleRS"/>
    <property type="match status" value="1"/>
</dbReference>
<name>A0A1F4W1F5_UNCKA</name>
<dbReference type="InterPro" id="IPR015886">
    <property type="entry name" value="H2TH_FPG"/>
</dbReference>
<dbReference type="GO" id="GO:0008270">
    <property type="term" value="F:zinc ion binding"/>
    <property type="evidence" value="ECO:0007669"/>
    <property type="project" value="UniProtKB-KW"/>
</dbReference>
<evidence type="ECO:0000256" key="1">
    <source>
        <dbReference type="ARBA" id="ARBA00001668"/>
    </source>
</evidence>
<dbReference type="InterPro" id="IPR010663">
    <property type="entry name" value="Znf_FPG/IleRS"/>
</dbReference>
<dbReference type="InterPro" id="IPR000214">
    <property type="entry name" value="Znf_DNA_glyclase/AP_lyase"/>
</dbReference>
<keyword evidence="6" id="KW-0227">DNA damage</keyword>
<comment type="catalytic activity">
    <reaction evidence="15">
        <text>2'-deoxyribonucleotide-(2'-deoxyribose 5'-phosphate)-2'-deoxyribonucleotide-DNA = a 3'-end 2'-deoxyribonucleotide-(2,3-dehydro-2,3-deoxyribose 5'-phosphate)-DNA + a 5'-end 5'-phospho-2'-deoxyribonucleoside-DNA + H(+)</text>
        <dbReference type="Rhea" id="RHEA:66592"/>
        <dbReference type="Rhea" id="RHEA-COMP:13180"/>
        <dbReference type="Rhea" id="RHEA-COMP:16897"/>
        <dbReference type="Rhea" id="RHEA-COMP:17067"/>
        <dbReference type="ChEBI" id="CHEBI:15378"/>
        <dbReference type="ChEBI" id="CHEBI:136412"/>
        <dbReference type="ChEBI" id="CHEBI:157695"/>
        <dbReference type="ChEBI" id="CHEBI:167181"/>
        <dbReference type="EC" id="4.2.99.18"/>
    </reaction>
</comment>
<dbReference type="PROSITE" id="PS51066">
    <property type="entry name" value="ZF_FPG_2"/>
    <property type="match status" value="1"/>
</dbReference>
<evidence type="ECO:0000256" key="7">
    <source>
        <dbReference type="ARBA" id="ARBA00022771"/>
    </source>
</evidence>
<accession>A0A1F4W1F5</accession>
<dbReference type="InterPro" id="IPR012319">
    <property type="entry name" value="FPG_cat"/>
</dbReference>
<comment type="cofactor">
    <cofactor evidence="2">
        <name>Zn(2+)</name>
        <dbReference type="ChEBI" id="CHEBI:29105"/>
    </cofactor>
</comment>
<dbReference type="AlphaFoldDB" id="A0A1F4W1F5"/>
<dbReference type="CDD" id="cd08966">
    <property type="entry name" value="EcFpg-like_N"/>
    <property type="match status" value="1"/>
</dbReference>
<dbReference type="GO" id="GO:0006284">
    <property type="term" value="P:base-excision repair"/>
    <property type="evidence" value="ECO:0007669"/>
    <property type="project" value="InterPro"/>
</dbReference>
<evidence type="ECO:0000256" key="5">
    <source>
        <dbReference type="ARBA" id="ARBA00022723"/>
    </source>
</evidence>
<dbReference type="InterPro" id="IPR015887">
    <property type="entry name" value="DNA_glyclase_Znf_dom_DNA_BS"/>
</dbReference>
<dbReference type="Gene3D" id="3.20.190.10">
    <property type="entry name" value="MutM-like, N-terminal"/>
    <property type="match status" value="1"/>
</dbReference>
<dbReference type="PANTHER" id="PTHR22993:SF9">
    <property type="entry name" value="FORMAMIDOPYRIMIDINE-DNA GLYCOSYLASE"/>
    <property type="match status" value="1"/>
</dbReference>
<dbReference type="GO" id="GO:0140078">
    <property type="term" value="F:class I DNA-(apurinic or apyrimidinic site) endonuclease activity"/>
    <property type="evidence" value="ECO:0007669"/>
    <property type="project" value="UniProtKB-EC"/>
</dbReference>
<protein>
    <submittedName>
        <fullName evidence="19">Uncharacterized protein</fullName>
    </submittedName>
</protein>
<feature type="domain" description="Formamidopyrimidine-DNA glycosylase catalytic" evidence="18">
    <location>
        <begin position="2"/>
        <end position="118"/>
    </location>
</feature>
<dbReference type="Pfam" id="PF06831">
    <property type="entry name" value="H2TH"/>
    <property type="match status" value="1"/>
</dbReference>
<evidence type="ECO:0000256" key="10">
    <source>
        <dbReference type="ARBA" id="ARBA00023125"/>
    </source>
</evidence>
<evidence type="ECO:0000259" key="17">
    <source>
        <dbReference type="PROSITE" id="PS51066"/>
    </source>
</evidence>